<protein>
    <submittedName>
        <fullName evidence="2">Uncharacterized protein</fullName>
    </submittedName>
</protein>
<gene>
    <name evidence="2" type="ORF">CC85DRAFT_123022</name>
</gene>
<proteinExistence type="predicted"/>
<reference evidence="2 3" key="1">
    <citation type="submission" date="2015-03" db="EMBL/GenBank/DDBJ databases">
        <title>Genomics and transcriptomics of the oil-accumulating basidiomycete yeast T. oleaginosus allow insights into substrate utilization and the diverse evolutionary trajectories of mating systems in fungi.</title>
        <authorList>
            <consortium name="DOE Joint Genome Institute"/>
            <person name="Kourist R."/>
            <person name="Kracht O."/>
            <person name="Bracharz F."/>
            <person name="Lipzen A."/>
            <person name="Nolan M."/>
            <person name="Ohm R."/>
            <person name="Grigoriev I."/>
            <person name="Sun S."/>
            <person name="Heitman J."/>
            <person name="Bruck T."/>
            <person name="Nowrousian M."/>
        </authorList>
    </citation>
    <scope>NUCLEOTIDE SEQUENCE [LARGE SCALE GENOMIC DNA]</scope>
    <source>
        <strain evidence="2 3">IBC0246</strain>
    </source>
</reference>
<accession>A0A0J0XJW2</accession>
<evidence type="ECO:0000313" key="3">
    <source>
        <dbReference type="Proteomes" id="UP000053611"/>
    </source>
</evidence>
<keyword evidence="3" id="KW-1185">Reference proteome</keyword>
<feature type="compositionally biased region" description="Basic residues" evidence="1">
    <location>
        <begin position="26"/>
        <end position="37"/>
    </location>
</feature>
<evidence type="ECO:0000256" key="1">
    <source>
        <dbReference type="SAM" id="MobiDB-lite"/>
    </source>
</evidence>
<evidence type="ECO:0000313" key="2">
    <source>
        <dbReference type="EMBL" id="KLT41346.1"/>
    </source>
</evidence>
<sequence length="209" mass="23466">MTLAALSSVGPHELARSRLGTTAPTKYRHHHTAHHRILRPELTTRREDSISSGTMPRRQLQHHSSTPRISPYTHPRICPLLTPASSQRPASHGGLNRSSYYTLHRIRECLQASMPPHVFFSHRRNVSYRPRAARFCRFCLTPVPDPLTSARLASLPAGTFSVILRNIPRKRCLATHPLAAHPLILPPTELHPPLLLTQDMVMHAQSDGV</sequence>
<name>A0A0J0XJW2_9TREE</name>
<feature type="region of interest" description="Disordered" evidence="1">
    <location>
        <begin position="1"/>
        <end position="73"/>
    </location>
</feature>
<dbReference type="EMBL" id="KQ087219">
    <property type="protein sequence ID" value="KLT41346.1"/>
    <property type="molecule type" value="Genomic_DNA"/>
</dbReference>
<feature type="compositionally biased region" description="Basic and acidic residues" evidence="1">
    <location>
        <begin position="38"/>
        <end position="49"/>
    </location>
</feature>
<dbReference type="AlphaFoldDB" id="A0A0J0XJW2"/>
<organism evidence="2 3">
    <name type="scientific">Cutaneotrichosporon oleaginosum</name>
    <dbReference type="NCBI Taxonomy" id="879819"/>
    <lineage>
        <taxon>Eukaryota</taxon>
        <taxon>Fungi</taxon>
        <taxon>Dikarya</taxon>
        <taxon>Basidiomycota</taxon>
        <taxon>Agaricomycotina</taxon>
        <taxon>Tremellomycetes</taxon>
        <taxon>Trichosporonales</taxon>
        <taxon>Trichosporonaceae</taxon>
        <taxon>Cutaneotrichosporon</taxon>
    </lineage>
</organism>
<dbReference type="Proteomes" id="UP000053611">
    <property type="component" value="Unassembled WGS sequence"/>
</dbReference>